<dbReference type="PATRIC" id="fig|47500.12.peg.5204"/>
<reference evidence="8 10" key="2">
    <citation type="submission" date="2016-10" db="EMBL/GenBank/DDBJ databases">
        <authorList>
            <person name="de Groot N.N."/>
        </authorList>
    </citation>
    <scope>NUCLEOTIDE SEQUENCE [LARGE SCALE GENOMIC DNA]</scope>
    <source>
        <strain evidence="8 10">DSM 2895</strain>
    </source>
</reference>
<dbReference type="NCBIfam" id="TIGR01230">
    <property type="entry name" value="agmatinase"/>
    <property type="match status" value="1"/>
</dbReference>
<feature type="binding site" evidence="4">
    <location>
        <position position="136"/>
    </location>
    <ligand>
        <name>Mn(2+)</name>
        <dbReference type="ChEBI" id="CHEBI:29035"/>
        <label>1</label>
    </ligand>
</feature>
<dbReference type="InterPro" id="IPR006035">
    <property type="entry name" value="Ureohydrolase"/>
</dbReference>
<evidence type="ECO:0000313" key="8">
    <source>
        <dbReference type="EMBL" id="SDK41463.1"/>
    </source>
</evidence>
<evidence type="ECO:0000313" key="9">
    <source>
        <dbReference type="Proteomes" id="UP000037269"/>
    </source>
</evidence>
<dbReference type="CDD" id="cd11593">
    <property type="entry name" value="Agmatinase-like_2"/>
    <property type="match status" value="1"/>
</dbReference>
<dbReference type="Gene3D" id="3.40.800.10">
    <property type="entry name" value="Ureohydrolase domain"/>
    <property type="match status" value="1"/>
</dbReference>
<organism evidence="6 9">
    <name type="scientific">Aneurinibacillus migulanus</name>
    <name type="common">Bacillus migulanus</name>
    <dbReference type="NCBI Taxonomy" id="47500"/>
    <lineage>
        <taxon>Bacteria</taxon>
        <taxon>Bacillati</taxon>
        <taxon>Bacillota</taxon>
        <taxon>Bacilli</taxon>
        <taxon>Bacillales</taxon>
        <taxon>Paenibacillaceae</taxon>
        <taxon>Aneurinibacillus group</taxon>
        <taxon>Aneurinibacillus</taxon>
    </lineage>
</organism>
<keyword evidence="4" id="KW-0464">Manganese</keyword>
<keyword evidence="3 5" id="KW-0378">Hydrolase</keyword>
<dbReference type="GO" id="GO:0008783">
    <property type="term" value="F:agmatinase activity"/>
    <property type="evidence" value="ECO:0007669"/>
    <property type="project" value="TreeGrafter"/>
</dbReference>
<dbReference type="GO" id="GO:0046872">
    <property type="term" value="F:metal ion binding"/>
    <property type="evidence" value="ECO:0007669"/>
    <property type="project" value="UniProtKB-KW"/>
</dbReference>
<proteinExistence type="inferred from homology"/>
<evidence type="ECO:0000256" key="4">
    <source>
        <dbReference type="PIRSR" id="PIRSR036979-1"/>
    </source>
</evidence>
<dbReference type="InterPro" id="IPR005925">
    <property type="entry name" value="Agmatinase-rel"/>
</dbReference>
<dbReference type="PIRSF" id="PIRSF036979">
    <property type="entry name" value="Arginase"/>
    <property type="match status" value="1"/>
</dbReference>
<gene>
    <name evidence="6" type="ORF">AF333_02140</name>
    <name evidence="7" type="ORF">AF333_02160</name>
    <name evidence="8" type="ORF">SAMN04487909_1544</name>
</gene>
<feature type="binding site" evidence="4">
    <location>
        <position position="140"/>
    </location>
    <ligand>
        <name>Mn(2+)</name>
        <dbReference type="ChEBI" id="CHEBI:29035"/>
        <label>1</label>
    </ligand>
</feature>
<comment type="similarity">
    <text evidence="1">Belongs to the arginase family. Agmatinase subfamily.</text>
</comment>
<dbReference type="Pfam" id="PF00491">
    <property type="entry name" value="Arginase"/>
    <property type="match status" value="1"/>
</dbReference>
<feature type="binding site" evidence="4">
    <location>
        <position position="138"/>
    </location>
    <ligand>
        <name>Mn(2+)</name>
        <dbReference type="ChEBI" id="CHEBI:29035"/>
        <label>1</label>
    </ligand>
</feature>
<dbReference type="OrthoDB" id="9788689at2"/>
<keyword evidence="9" id="KW-1185">Reference proteome</keyword>
<dbReference type="GeneID" id="42304016"/>
<evidence type="ECO:0000256" key="2">
    <source>
        <dbReference type="ARBA" id="ARBA00022723"/>
    </source>
</evidence>
<dbReference type="EMBL" id="LGUG01000004">
    <property type="protein sequence ID" value="KON94466.1"/>
    <property type="molecule type" value="Genomic_DNA"/>
</dbReference>
<dbReference type="PROSITE" id="PS51409">
    <property type="entry name" value="ARGINASE_2"/>
    <property type="match status" value="1"/>
</dbReference>
<dbReference type="EMBL" id="FNED01000054">
    <property type="protein sequence ID" value="SDK41463.1"/>
    <property type="molecule type" value="Genomic_DNA"/>
</dbReference>
<protein>
    <submittedName>
        <fullName evidence="6">Agmatinase</fullName>
    </submittedName>
</protein>
<dbReference type="RefSeq" id="WP_043066517.1">
    <property type="nucleotide sequence ID" value="NZ_BJOA01000205.1"/>
</dbReference>
<dbReference type="EMBL" id="LGUG01000004">
    <property type="protein sequence ID" value="KON94468.1"/>
    <property type="molecule type" value="Genomic_DNA"/>
</dbReference>
<accession>A0A0D1XLA8</accession>
<evidence type="ECO:0000256" key="1">
    <source>
        <dbReference type="ARBA" id="ARBA00009227"/>
    </source>
</evidence>
<dbReference type="SUPFAM" id="SSF52768">
    <property type="entry name" value="Arginase/deacetylase"/>
    <property type="match status" value="1"/>
</dbReference>
<dbReference type="GO" id="GO:0033389">
    <property type="term" value="P:putrescine biosynthetic process from arginine, via agmatine"/>
    <property type="evidence" value="ECO:0007669"/>
    <property type="project" value="TreeGrafter"/>
</dbReference>
<sequence length="288" mass="32300">MHFFNPSYSGHAFFEAQSTYEDARAVIYGMPMDWTTSFRPGSRFGPTRIREVSINLEDYSPYADRELGEVAYFDAGDIPLPFGSAQRSLDAIEEYVRKIVADGKFPIGLGGEHLVSLAPIKVMAERHPDLVVVHIDAHTDLREEMEGEALSHSAIIRRALDYVKPENVYQFGIRSGLKEEFEFAKERMHLHKFKVIEPLKECLEELKGRPVYVTYDIDAIDPAFAPGTGTAEPGGITSAEAIESIYLLSELNIVGFDLVEVAPVLDQSERTQILASKMIREVILTMVK</sequence>
<feature type="binding site" evidence="4">
    <location>
        <position position="113"/>
    </location>
    <ligand>
        <name>Mn(2+)</name>
        <dbReference type="ChEBI" id="CHEBI:29035"/>
        <label>1</label>
    </ligand>
</feature>
<keyword evidence="2 4" id="KW-0479">Metal-binding</keyword>
<dbReference type="InterPro" id="IPR023696">
    <property type="entry name" value="Ureohydrolase_dom_sf"/>
</dbReference>
<dbReference type="AlphaFoldDB" id="A0A0D1XLA8"/>
<feature type="binding site" evidence="4">
    <location>
        <position position="216"/>
    </location>
    <ligand>
        <name>Mn(2+)</name>
        <dbReference type="ChEBI" id="CHEBI:29035"/>
        <label>1</label>
    </ligand>
</feature>
<dbReference type="STRING" id="47500.AF333_02140"/>
<evidence type="ECO:0000256" key="5">
    <source>
        <dbReference type="RuleBase" id="RU003684"/>
    </source>
</evidence>
<dbReference type="Proteomes" id="UP000182836">
    <property type="component" value="Unassembled WGS sequence"/>
</dbReference>
<feature type="binding site" evidence="4">
    <location>
        <position position="218"/>
    </location>
    <ligand>
        <name>Mn(2+)</name>
        <dbReference type="ChEBI" id="CHEBI:29035"/>
        <label>1</label>
    </ligand>
</feature>
<dbReference type="Proteomes" id="UP000037269">
    <property type="component" value="Unassembled WGS sequence"/>
</dbReference>
<evidence type="ECO:0000313" key="7">
    <source>
        <dbReference type="EMBL" id="KON94468.1"/>
    </source>
</evidence>
<evidence type="ECO:0000256" key="3">
    <source>
        <dbReference type="ARBA" id="ARBA00022801"/>
    </source>
</evidence>
<name>A0A0D1XLA8_ANEMI</name>
<dbReference type="InterPro" id="IPR020855">
    <property type="entry name" value="Ureohydrolase_Mn_BS"/>
</dbReference>
<comment type="cofactor">
    <cofactor evidence="4">
        <name>Mn(2+)</name>
        <dbReference type="ChEBI" id="CHEBI:29035"/>
    </cofactor>
    <text evidence="4">Binds 2 manganese ions per subunit.</text>
</comment>
<evidence type="ECO:0000313" key="10">
    <source>
        <dbReference type="Proteomes" id="UP000182836"/>
    </source>
</evidence>
<dbReference type="PANTHER" id="PTHR11358:SF26">
    <property type="entry name" value="GUANIDINO ACID HYDROLASE, MITOCHONDRIAL"/>
    <property type="match status" value="1"/>
</dbReference>
<dbReference type="PANTHER" id="PTHR11358">
    <property type="entry name" value="ARGINASE/AGMATINASE"/>
    <property type="match status" value="1"/>
</dbReference>
<reference evidence="6 9" key="1">
    <citation type="submission" date="2015-07" db="EMBL/GenBank/DDBJ databases">
        <title>Fjat-14205 dsm 2895.</title>
        <authorList>
            <person name="Liu B."/>
            <person name="Wang J."/>
            <person name="Zhu Y."/>
            <person name="Liu G."/>
            <person name="Chen Q."/>
            <person name="Chen Z."/>
            <person name="Lan J."/>
            <person name="Che J."/>
            <person name="Ge C."/>
            <person name="Shi H."/>
            <person name="Pan Z."/>
            <person name="Liu X."/>
        </authorList>
    </citation>
    <scope>NUCLEOTIDE SEQUENCE [LARGE SCALE GENOMIC DNA]</scope>
    <source>
        <strain evidence="6 9">DSM 2895</strain>
    </source>
</reference>
<evidence type="ECO:0000313" key="6">
    <source>
        <dbReference type="EMBL" id="KON94466.1"/>
    </source>
</evidence>
<dbReference type="PROSITE" id="PS01053">
    <property type="entry name" value="ARGINASE_1"/>
    <property type="match status" value="1"/>
</dbReference>